<dbReference type="OrthoDB" id="2065578at2"/>
<keyword evidence="5" id="KW-1185">Reference proteome</keyword>
<gene>
    <name evidence="4" type="ORF">FQB35_13745</name>
</gene>
<dbReference type="Pfam" id="PF00395">
    <property type="entry name" value="SLH"/>
    <property type="match status" value="2"/>
</dbReference>
<dbReference type="RefSeq" id="WP_148810420.1">
    <property type="nucleotide sequence ID" value="NZ_CP042243.1"/>
</dbReference>
<proteinExistence type="predicted"/>
<keyword evidence="2" id="KW-0732">Signal</keyword>
<name>A0A5C0SJ45_CRATE</name>
<feature type="domain" description="SLH" evidence="3">
    <location>
        <begin position="164"/>
        <end position="227"/>
    </location>
</feature>
<evidence type="ECO:0000259" key="3">
    <source>
        <dbReference type="PROSITE" id="PS51272"/>
    </source>
</evidence>
<evidence type="ECO:0000313" key="4">
    <source>
        <dbReference type="EMBL" id="QEK13248.1"/>
    </source>
</evidence>
<dbReference type="EMBL" id="CP042243">
    <property type="protein sequence ID" value="QEK13248.1"/>
    <property type="molecule type" value="Genomic_DNA"/>
</dbReference>
<feature type="chain" id="PRO_5022831231" evidence="2">
    <location>
        <begin position="24"/>
        <end position="706"/>
    </location>
</feature>
<feature type="domain" description="SLH" evidence="3">
    <location>
        <begin position="23"/>
        <end position="91"/>
    </location>
</feature>
<sequence>MKRKISCMLIILMMLMSTIASFAAVNFSDVPSTHWAKDYIAKMADKKIINGYFDDKTLKVSFKPNNPVSYVEAMTMLYNTLKAANKLKDTTGLVAKYKTTLAKNKIPSWAYEPIAYGLEYGILHPDEIKVFVKNGKQAYAKKVDVAVFIGKALDMKDQLDPLPVLDFVDAELIISAALPYVDLLEKKGIVSGDNERKFNPNSIINRAVMATMCSKTYDLLIKEPIVPVVSKYLEGTIEYVSKDAKMIIVKDTKGDKKAYTLKNTSIKKDEKSITISDLSVRDSVKLTFKSNGELTEIEVKNSKTPSEDISIPSEKKRIIDYVDEDTKMIVVKDDKGNIEVYKLKGVSIKINGRSKHVDDLNKGDEIKLVFDKKGELDKVLVDNTVTSMEGRVVSLKEIEDDVYILTVRDKENLIIKKELRINEDTKIEYDDDEVKPNKLMEGMEVYIKHIGDRAIEIEIYEKERTYNGILESSVLFRDGLILKVRMNDGEVKEFEIDEDADVERDGSNAYLDELEKGDIVTFKMKYGKVTDIEAIARTDRKSKVEGVIKQITIGDPSTITIVNDDDKETVTYYISKGVEVRIDGDDDDDKGDKYTLKDLDIHYEVELRIDNGKVYRIDADKISSKDMITGEIVRVYDDYDQLRVKYFDKYDKDYKTISVLITDDTKIISTEGKEIRLRNLDEDDEVLIDGHFEDDMFVANRIIQIK</sequence>
<dbReference type="KEGG" id="crs:FQB35_13745"/>
<dbReference type="Proteomes" id="UP000324646">
    <property type="component" value="Chromosome"/>
</dbReference>
<accession>A0A5C0SJ45</accession>
<evidence type="ECO:0000256" key="2">
    <source>
        <dbReference type="SAM" id="SignalP"/>
    </source>
</evidence>
<protein>
    <submittedName>
        <fullName evidence="4">S-layer homology domain-containing protein</fullName>
    </submittedName>
</protein>
<feature type="signal peptide" evidence="2">
    <location>
        <begin position="1"/>
        <end position="23"/>
    </location>
</feature>
<evidence type="ECO:0000256" key="1">
    <source>
        <dbReference type="ARBA" id="ARBA00022737"/>
    </source>
</evidence>
<reference evidence="4 5" key="1">
    <citation type="submission" date="2019-07" db="EMBL/GenBank/DDBJ databases">
        <title>Complete genome of Crassaminicella thermophila SY095.</title>
        <authorList>
            <person name="Li X."/>
        </authorList>
    </citation>
    <scope>NUCLEOTIDE SEQUENCE [LARGE SCALE GENOMIC DNA]</scope>
    <source>
        <strain evidence="4 5">SY095</strain>
    </source>
</reference>
<dbReference type="InterPro" id="IPR001119">
    <property type="entry name" value="SLH_dom"/>
</dbReference>
<keyword evidence="1" id="KW-0677">Repeat</keyword>
<dbReference type="AlphaFoldDB" id="A0A5C0SJ45"/>
<organism evidence="4 5">
    <name type="scientific">Crassaminicella thermophila</name>
    <dbReference type="NCBI Taxonomy" id="2599308"/>
    <lineage>
        <taxon>Bacteria</taxon>
        <taxon>Bacillati</taxon>
        <taxon>Bacillota</taxon>
        <taxon>Clostridia</taxon>
        <taxon>Eubacteriales</taxon>
        <taxon>Clostridiaceae</taxon>
        <taxon>Crassaminicella</taxon>
    </lineage>
</organism>
<evidence type="ECO:0000313" key="5">
    <source>
        <dbReference type="Proteomes" id="UP000324646"/>
    </source>
</evidence>
<dbReference type="PROSITE" id="PS51272">
    <property type="entry name" value="SLH"/>
    <property type="match status" value="2"/>
</dbReference>